<accession>X1PG16</accession>
<sequence length="121" mass="13534">DIRSVIGPRHKSWDSWKVGAAGTPIELNEGWLCIYHGVSYEKVYSLGVVMLDKDDPEKVLSRSEKPILKPTEDYERYGKVPNVVFSCGNVKVDGEVLIYYGGADSVLCVAAYELNELIPRK</sequence>
<dbReference type="EMBL" id="BARV01026481">
    <property type="protein sequence ID" value="GAI41431.1"/>
    <property type="molecule type" value="Genomic_DNA"/>
</dbReference>
<evidence type="ECO:0000256" key="2">
    <source>
        <dbReference type="ARBA" id="ARBA00022679"/>
    </source>
</evidence>
<protein>
    <recommendedName>
        <fullName evidence="4">Glycosidase</fullName>
    </recommendedName>
</protein>
<dbReference type="Pfam" id="PF04041">
    <property type="entry name" value="Glyco_hydro_130"/>
    <property type="match status" value="1"/>
</dbReference>
<evidence type="ECO:0000256" key="1">
    <source>
        <dbReference type="ARBA" id="ARBA00022676"/>
    </source>
</evidence>
<gene>
    <name evidence="3" type="ORF">S06H3_42779</name>
</gene>
<keyword evidence="2" id="KW-0808">Transferase</keyword>
<organism evidence="3">
    <name type="scientific">marine sediment metagenome</name>
    <dbReference type="NCBI Taxonomy" id="412755"/>
    <lineage>
        <taxon>unclassified sequences</taxon>
        <taxon>metagenomes</taxon>
        <taxon>ecological metagenomes</taxon>
    </lineage>
</organism>
<reference evidence="3" key="1">
    <citation type="journal article" date="2014" name="Front. Microbiol.">
        <title>High frequency of phylogenetically diverse reductive dehalogenase-homologous genes in deep subseafloor sedimentary metagenomes.</title>
        <authorList>
            <person name="Kawai M."/>
            <person name="Futagami T."/>
            <person name="Toyoda A."/>
            <person name="Takaki Y."/>
            <person name="Nishi S."/>
            <person name="Hori S."/>
            <person name="Arai W."/>
            <person name="Tsubouchi T."/>
            <person name="Morono Y."/>
            <person name="Uchiyama I."/>
            <person name="Ito T."/>
            <person name="Fujiyama A."/>
            <person name="Inagaki F."/>
            <person name="Takami H."/>
        </authorList>
    </citation>
    <scope>NUCLEOTIDE SEQUENCE</scope>
    <source>
        <strain evidence="3">Expedition CK06-06</strain>
    </source>
</reference>
<evidence type="ECO:0008006" key="4">
    <source>
        <dbReference type="Google" id="ProtNLM"/>
    </source>
</evidence>
<dbReference type="AlphaFoldDB" id="X1PG16"/>
<name>X1PG16_9ZZZZ</name>
<dbReference type="PANTHER" id="PTHR34106:SF5">
    <property type="entry name" value="GLYCOSIDASE"/>
    <property type="match status" value="1"/>
</dbReference>
<proteinExistence type="predicted"/>
<dbReference type="GO" id="GO:0016757">
    <property type="term" value="F:glycosyltransferase activity"/>
    <property type="evidence" value="ECO:0007669"/>
    <property type="project" value="UniProtKB-KW"/>
</dbReference>
<dbReference type="Gene3D" id="2.115.10.20">
    <property type="entry name" value="Glycosyl hydrolase domain, family 43"/>
    <property type="match status" value="1"/>
</dbReference>
<dbReference type="InterPro" id="IPR023296">
    <property type="entry name" value="Glyco_hydro_beta-prop_sf"/>
</dbReference>
<feature type="non-terminal residue" evidence="3">
    <location>
        <position position="1"/>
    </location>
</feature>
<dbReference type="PANTHER" id="PTHR34106">
    <property type="entry name" value="GLYCOSIDASE"/>
    <property type="match status" value="1"/>
</dbReference>
<dbReference type="InterPro" id="IPR007184">
    <property type="entry name" value="Mannoside_phosphorylase"/>
</dbReference>
<evidence type="ECO:0000313" key="3">
    <source>
        <dbReference type="EMBL" id="GAI41431.1"/>
    </source>
</evidence>
<keyword evidence="1" id="KW-0328">Glycosyltransferase</keyword>
<dbReference type="SUPFAM" id="SSF75005">
    <property type="entry name" value="Arabinanase/levansucrase/invertase"/>
    <property type="match status" value="1"/>
</dbReference>
<comment type="caution">
    <text evidence="3">The sequence shown here is derived from an EMBL/GenBank/DDBJ whole genome shotgun (WGS) entry which is preliminary data.</text>
</comment>